<dbReference type="SUPFAM" id="SSF143631">
    <property type="entry name" value="ApbE-like"/>
    <property type="match status" value="1"/>
</dbReference>
<evidence type="ECO:0000256" key="6">
    <source>
        <dbReference type="ARBA" id="ARBA00022723"/>
    </source>
</evidence>
<dbReference type="GO" id="GO:0016740">
    <property type="term" value="F:transferase activity"/>
    <property type="evidence" value="ECO:0007669"/>
    <property type="project" value="UniProtKB-KW"/>
</dbReference>
<dbReference type="EC" id="2.7.1.180" evidence="2"/>
<dbReference type="KEGG" id="kyr:CVV65_13310"/>
<keyword evidence="6" id="KW-0479">Metal-binding</keyword>
<dbReference type="Gene3D" id="3.10.520.10">
    <property type="entry name" value="ApbE-like domains"/>
    <property type="match status" value="1"/>
</dbReference>
<keyword evidence="4" id="KW-0285">Flavoprotein</keyword>
<organism evidence="11 12">
    <name type="scientific">Kyrpidia spormannii</name>
    <dbReference type="NCBI Taxonomy" id="2055160"/>
    <lineage>
        <taxon>Bacteria</taxon>
        <taxon>Bacillati</taxon>
        <taxon>Bacillota</taxon>
        <taxon>Bacilli</taxon>
        <taxon>Bacillales</taxon>
        <taxon>Alicyclobacillaceae</taxon>
        <taxon>Kyrpidia</taxon>
    </lineage>
</organism>
<dbReference type="EMBL" id="CP024955">
    <property type="protein sequence ID" value="ATY85787.1"/>
    <property type="molecule type" value="Genomic_DNA"/>
</dbReference>
<dbReference type="InterPro" id="IPR024932">
    <property type="entry name" value="ApbE"/>
</dbReference>
<evidence type="ECO:0000256" key="8">
    <source>
        <dbReference type="ARBA" id="ARBA00022842"/>
    </source>
</evidence>
<keyword evidence="12" id="KW-1185">Reference proteome</keyword>
<comment type="catalytic activity">
    <reaction evidence="10">
        <text>L-threonyl-[protein] + FAD = FMN-L-threonyl-[protein] + AMP + H(+)</text>
        <dbReference type="Rhea" id="RHEA:36847"/>
        <dbReference type="Rhea" id="RHEA-COMP:11060"/>
        <dbReference type="Rhea" id="RHEA-COMP:11061"/>
        <dbReference type="ChEBI" id="CHEBI:15378"/>
        <dbReference type="ChEBI" id="CHEBI:30013"/>
        <dbReference type="ChEBI" id="CHEBI:57692"/>
        <dbReference type="ChEBI" id="CHEBI:74257"/>
        <dbReference type="ChEBI" id="CHEBI:456215"/>
        <dbReference type="EC" id="2.7.1.180"/>
    </reaction>
</comment>
<dbReference type="PANTHER" id="PTHR30040">
    <property type="entry name" value="THIAMINE BIOSYNTHESIS LIPOPROTEIN APBE"/>
    <property type="match status" value="1"/>
</dbReference>
<dbReference type="Proteomes" id="UP000231932">
    <property type="component" value="Chromosome"/>
</dbReference>
<comment type="cofactor">
    <cofactor evidence="1">
        <name>Mg(2+)</name>
        <dbReference type="ChEBI" id="CHEBI:18420"/>
    </cofactor>
</comment>
<keyword evidence="5" id="KW-0808">Transferase</keyword>
<evidence type="ECO:0000256" key="2">
    <source>
        <dbReference type="ARBA" id="ARBA00011955"/>
    </source>
</evidence>
<evidence type="ECO:0000256" key="7">
    <source>
        <dbReference type="ARBA" id="ARBA00022827"/>
    </source>
</evidence>
<evidence type="ECO:0000256" key="1">
    <source>
        <dbReference type="ARBA" id="ARBA00001946"/>
    </source>
</evidence>
<dbReference type="Pfam" id="PF02424">
    <property type="entry name" value="ApbE"/>
    <property type="match status" value="1"/>
</dbReference>
<gene>
    <name evidence="11" type="ORF">CVV65_13310</name>
</gene>
<dbReference type="RefSeq" id="WP_100668545.1">
    <property type="nucleotide sequence ID" value="NZ_CP024955.1"/>
</dbReference>
<evidence type="ECO:0000256" key="4">
    <source>
        <dbReference type="ARBA" id="ARBA00022630"/>
    </source>
</evidence>
<accession>A0A2K8NAF2</accession>
<sequence length="334" mass="37108">MAIYEHAFQSMASPIRIRLDFPGNHQREYAEAATEIWDMAKSEFASVVKALSRFDPASELSRLNRSPGQWVAVSPLLREALQKAWEAYEYTGGVFDPRILRSLEALGYTGAPVAPLSTGGRRDGTDSVRGVPTSFDSDGEKFPEPWADPAHWVEFDGDRVRIEAPLDLGGLGKSLAVDRVREGILSHPAARQMKGFLVNAGGDLYAWGTREDGDHWRVGIEDPTAPATILAALDLPLSTAVCTSSIARRRWIHDGRPVHHLIDPATGQPAESPYLSVTCAYPDPITAEIITKVLFIRPAQSLRIWPWPDYIWWVTTDVRLLATPSGQRWVTWSR</sequence>
<evidence type="ECO:0000256" key="5">
    <source>
        <dbReference type="ARBA" id="ARBA00022679"/>
    </source>
</evidence>
<dbReference type="GO" id="GO:0046872">
    <property type="term" value="F:metal ion binding"/>
    <property type="evidence" value="ECO:0007669"/>
    <property type="project" value="UniProtKB-KW"/>
</dbReference>
<dbReference type="InterPro" id="IPR003374">
    <property type="entry name" value="ApbE-like_sf"/>
</dbReference>
<evidence type="ECO:0000313" key="11">
    <source>
        <dbReference type="EMBL" id="ATY85787.1"/>
    </source>
</evidence>
<evidence type="ECO:0000313" key="12">
    <source>
        <dbReference type="Proteomes" id="UP000231932"/>
    </source>
</evidence>
<evidence type="ECO:0000256" key="10">
    <source>
        <dbReference type="ARBA" id="ARBA00048540"/>
    </source>
</evidence>
<dbReference type="OrthoDB" id="9778595at2"/>
<dbReference type="PANTHER" id="PTHR30040:SF2">
    <property type="entry name" value="FAD:PROTEIN FMN TRANSFERASE"/>
    <property type="match status" value="1"/>
</dbReference>
<proteinExistence type="predicted"/>
<keyword evidence="8" id="KW-0460">Magnesium</keyword>
<name>A0A2K8NAF2_9BACL</name>
<protein>
    <recommendedName>
        <fullName evidence="3">FAD:protein FMN transferase</fullName>
        <ecNumber evidence="2">2.7.1.180</ecNumber>
    </recommendedName>
    <alternativeName>
        <fullName evidence="9">Flavin transferase</fullName>
    </alternativeName>
</protein>
<reference evidence="12" key="1">
    <citation type="submission" date="2017-11" db="EMBL/GenBank/DDBJ databases">
        <title>Complete Genome Sequence of Kyrpidia sp. Strain EA-1, a thermophilic, hydrogen-oxidizing Bacterium, isolated from the Azores.</title>
        <authorList>
            <person name="Reiner J.E."/>
            <person name="Lapp C.J."/>
            <person name="Bunk B."/>
            <person name="Gescher J."/>
        </authorList>
    </citation>
    <scope>NUCLEOTIDE SEQUENCE [LARGE SCALE GENOMIC DNA]</scope>
    <source>
        <strain evidence="12">EA-1</strain>
    </source>
</reference>
<evidence type="ECO:0000256" key="9">
    <source>
        <dbReference type="ARBA" id="ARBA00031306"/>
    </source>
</evidence>
<dbReference type="AlphaFoldDB" id="A0A2K8NAF2"/>
<keyword evidence="7" id="KW-0274">FAD</keyword>
<evidence type="ECO:0000256" key="3">
    <source>
        <dbReference type="ARBA" id="ARBA00016337"/>
    </source>
</evidence>